<keyword evidence="3" id="KW-0378">Hydrolase</keyword>
<dbReference type="InterPro" id="IPR032466">
    <property type="entry name" value="Metal_Hydrolase"/>
</dbReference>
<proteinExistence type="inferred from homology"/>
<reference evidence="3 4" key="1">
    <citation type="journal article" date="2018" name="Antonie Van Leeuwenhoek">
        <title>Larkinella terrae sp. nov., isolated from soil on Jeju Island, South Korea.</title>
        <authorList>
            <person name="Ten L.N."/>
            <person name="Jeon J."/>
            <person name="Park S.J."/>
            <person name="Park S."/>
            <person name="Lee S.Y."/>
            <person name="Kim M.K."/>
            <person name="Jung H.Y."/>
        </authorList>
    </citation>
    <scope>NUCLEOTIDE SEQUENCE [LARGE SCALE GENOMIC DNA]</scope>
    <source>
        <strain evidence="3 4">KCTC 52001</strain>
    </source>
</reference>
<dbReference type="InterPro" id="IPR006680">
    <property type="entry name" value="Amidohydro-rel"/>
</dbReference>
<dbReference type="InterPro" id="IPR052350">
    <property type="entry name" value="Metallo-dep_Lactonases"/>
</dbReference>
<dbReference type="SUPFAM" id="SSF51556">
    <property type="entry name" value="Metallo-dependent hydrolases"/>
    <property type="match status" value="1"/>
</dbReference>
<evidence type="ECO:0000259" key="2">
    <source>
        <dbReference type="Pfam" id="PF04909"/>
    </source>
</evidence>
<organism evidence="3 4">
    <name type="scientific">Larkinella terrae</name>
    <dbReference type="NCBI Taxonomy" id="2025311"/>
    <lineage>
        <taxon>Bacteria</taxon>
        <taxon>Pseudomonadati</taxon>
        <taxon>Bacteroidota</taxon>
        <taxon>Cytophagia</taxon>
        <taxon>Cytophagales</taxon>
        <taxon>Spirosomataceae</taxon>
        <taxon>Larkinella</taxon>
    </lineage>
</organism>
<dbReference type="GO" id="GO:0016787">
    <property type="term" value="F:hydrolase activity"/>
    <property type="evidence" value="ECO:0007669"/>
    <property type="project" value="UniProtKB-KW"/>
</dbReference>
<evidence type="ECO:0000313" key="3">
    <source>
        <dbReference type="EMBL" id="MRS60333.1"/>
    </source>
</evidence>
<dbReference type="PANTHER" id="PTHR43569:SF2">
    <property type="entry name" value="AMIDOHYDROLASE-RELATED DOMAIN-CONTAINING PROTEIN"/>
    <property type="match status" value="1"/>
</dbReference>
<dbReference type="PANTHER" id="PTHR43569">
    <property type="entry name" value="AMIDOHYDROLASE"/>
    <property type="match status" value="1"/>
</dbReference>
<protein>
    <submittedName>
        <fullName evidence="3">Amidohydrolase family protein</fullName>
    </submittedName>
</protein>
<accession>A0A7K0EES4</accession>
<comment type="similarity">
    <text evidence="1">Belongs to the metallo-dependent hydrolases superfamily.</text>
</comment>
<dbReference type="OrthoDB" id="5450317at2"/>
<evidence type="ECO:0000313" key="4">
    <source>
        <dbReference type="Proteomes" id="UP000441754"/>
    </source>
</evidence>
<feature type="domain" description="Amidohydrolase-related" evidence="2">
    <location>
        <begin position="32"/>
        <end position="309"/>
    </location>
</feature>
<dbReference type="Gene3D" id="3.20.20.140">
    <property type="entry name" value="Metal-dependent hydrolases"/>
    <property type="match status" value="1"/>
</dbReference>
<name>A0A7K0EES4_9BACT</name>
<evidence type="ECO:0000256" key="1">
    <source>
        <dbReference type="ARBA" id="ARBA00038310"/>
    </source>
</evidence>
<dbReference type="EMBL" id="WJXZ01000001">
    <property type="protein sequence ID" value="MRS60333.1"/>
    <property type="molecule type" value="Genomic_DNA"/>
</dbReference>
<dbReference type="Pfam" id="PF04909">
    <property type="entry name" value="Amidohydro_2"/>
    <property type="match status" value="1"/>
</dbReference>
<comment type="caution">
    <text evidence="3">The sequence shown here is derived from an EMBL/GenBank/DDBJ whole genome shotgun (WGS) entry which is preliminary data.</text>
</comment>
<dbReference type="AlphaFoldDB" id="A0A7K0EES4"/>
<dbReference type="Proteomes" id="UP000441754">
    <property type="component" value="Unassembled WGS sequence"/>
</dbReference>
<dbReference type="RefSeq" id="WP_154173157.1">
    <property type="nucleotide sequence ID" value="NZ_WJXZ01000001.1"/>
</dbReference>
<sequence length="319" mass="36034">MNRRNFLSLSIGAVAASGLPALSRADTAIPIIDTHIHLFDTNRPQGVPWPSKTDKVLYQPALPDRYRKLARPLGVVGAIVVEASPWLEDNQWVLDVAAKDRIIVGTVGNLEPGQPDFRQQLDRFRRNPLFRGIRNGNLWDRDPSRQLSNPQFMADLRYLAQAGLTLDTANPNPALLAAMVRVTDQVPDLRVIIDHLPQITIPEAAAAQKAYEADLRELGKRPQVYVKISQVLRQVDGKIPETLDFYRARLDEFFGIFGEDRVLYGSDWPNSDKWRPIQVGLGLVNDYFNAKGKTVAEKYFWKNSIAAYHWQKRDSSQPG</sequence>
<keyword evidence="4" id="KW-1185">Reference proteome</keyword>
<gene>
    <name evidence="3" type="ORF">GJJ30_03440</name>
</gene>